<dbReference type="PROSITE" id="PS40000">
    <property type="entry name" value="DM_1"/>
    <property type="match status" value="1"/>
</dbReference>
<reference evidence="10" key="2">
    <citation type="journal article" date="2014" name="Nat. Commun.">
        <title>The cavefish genome reveals candidate genes for eye loss.</title>
        <authorList>
            <person name="McGaugh S.E."/>
            <person name="Gross J.B."/>
            <person name="Aken B."/>
            <person name="Blin M."/>
            <person name="Borowsky R."/>
            <person name="Chalopin D."/>
            <person name="Hinaux H."/>
            <person name="Jeffery W.R."/>
            <person name="Keene A."/>
            <person name="Ma L."/>
            <person name="Minx P."/>
            <person name="Murphy D."/>
            <person name="O'Quin K.E."/>
            <person name="Retaux S."/>
            <person name="Rohner N."/>
            <person name="Searle S.M."/>
            <person name="Stahl B.A."/>
            <person name="Tabin C."/>
            <person name="Volff J.N."/>
            <person name="Yoshizawa M."/>
            <person name="Warren W.C."/>
        </authorList>
    </citation>
    <scope>NUCLEOTIDE SEQUENCE [LARGE SCALE GENOMIC DNA]</scope>
    <source>
        <strain evidence="10">female</strain>
    </source>
</reference>
<dbReference type="GeneTree" id="ENSGT00990000204738"/>
<dbReference type="InParanoid" id="A0A3B1K373"/>
<evidence type="ECO:0000313" key="10">
    <source>
        <dbReference type="Proteomes" id="UP000018467"/>
    </source>
</evidence>
<dbReference type="PROSITE" id="PS50809">
    <property type="entry name" value="DM_2"/>
    <property type="match status" value="1"/>
</dbReference>
<dbReference type="Bgee" id="ENSAMXG00000042418">
    <property type="expression patterns" value="Expressed in embryo and 10 other cell types or tissues"/>
</dbReference>
<dbReference type="STRING" id="7994.ENSAMXP00000048084"/>
<keyword evidence="5 6" id="KW-0539">Nucleus</keyword>
<dbReference type="InterPro" id="IPR036407">
    <property type="entry name" value="DM_DNA-bd_sf"/>
</dbReference>
<dbReference type="SMART" id="SM00301">
    <property type="entry name" value="DM"/>
    <property type="match status" value="1"/>
</dbReference>
<evidence type="ECO:0000256" key="1">
    <source>
        <dbReference type="ARBA" id="ARBA00006834"/>
    </source>
</evidence>
<comment type="similarity">
    <text evidence="1">Belongs to the DMRT family.</text>
</comment>
<dbReference type="SUPFAM" id="SSF82927">
    <property type="entry name" value="Cysteine-rich DNA binding domain, (DM domain)"/>
    <property type="match status" value="1"/>
</dbReference>
<evidence type="ECO:0000256" key="6">
    <source>
        <dbReference type="PROSITE-ProRule" id="PRU00070"/>
    </source>
</evidence>
<dbReference type="GO" id="GO:0007281">
    <property type="term" value="P:germ cell development"/>
    <property type="evidence" value="ECO:0007669"/>
    <property type="project" value="TreeGrafter"/>
</dbReference>
<keyword evidence="10" id="KW-1185">Reference proteome</keyword>
<comment type="subcellular location">
    <subcellularLocation>
        <location evidence="6">Nucleus</location>
    </subcellularLocation>
</comment>
<feature type="domain" description="DM" evidence="8">
    <location>
        <begin position="12"/>
        <end position="59"/>
    </location>
</feature>
<sequence length="282" mass="31295">MNTGKASRSPKCSRCRNHGFTADRKGHSGKCAFLECTCWKCSLITERTRIMANQRRIRRTAPAHSTAAAAPVTGHAVPAPTGAERPARTATDTEPARRPAEPAAYRSSAGVYDPATYFTPDAPQQIPYSYKMVTMPLLLSYQHPGGFVYPAFFVSLQQPPPGEAIGFPPPPPNVSTDPAEPRQPQWCFNVARDEMPILDIDISNKEQPTQRKPPPIAIEHPYKAADVKNQLCDWLKIQPEPCHSLLPRIYKTNLFNLHLLSLVKMFKPFPSAENLTVPELNS</sequence>
<dbReference type="Gene3D" id="4.10.1040.10">
    <property type="entry name" value="DM DNA-binding domain"/>
    <property type="match status" value="1"/>
</dbReference>
<dbReference type="FunFam" id="4.10.1040.10:FF:000001">
    <property type="entry name" value="doublesex- and mab-3-related transcription factor 1"/>
    <property type="match status" value="1"/>
</dbReference>
<evidence type="ECO:0000313" key="9">
    <source>
        <dbReference type="Ensembl" id="ENSAMXP00000048084.1"/>
    </source>
</evidence>
<feature type="DNA-binding region" description="DM" evidence="6">
    <location>
        <begin position="12"/>
        <end position="59"/>
    </location>
</feature>
<keyword evidence="4 6" id="KW-0238">DNA-binding</keyword>
<dbReference type="Pfam" id="PF00751">
    <property type="entry name" value="DM"/>
    <property type="match status" value="1"/>
</dbReference>
<accession>A0A3B1K373</accession>
<dbReference type="PANTHER" id="PTHR12322:SF76">
    <property type="entry name" value="DOUBLESEX- AND MAB-3-RELATED TRANSCRIPTION FACTOR A2"/>
    <property type="match status" value="1"/>
</dbReference>
<dbReference type="AlphaFoldDB" id="A0A3B1K373"/>
<dbReference type="GO" id="GO:0007548">
    <property type="term" value="P:sex differentiation"/>
    <property type="evidence" value="ECO:0007669"/>
    <property type="project" value="TreeGrafter"/>
</dbReference>
<evidence type="ECO:0000256" key="3">
    <source>
        <dbReference type="ARBA" id="ARBA00022833"/>
    </source>
</evidence>
<protein>
    <recommendedName>
        <fullName evidence="8">DM domain-containing protein</fullName>
    </recommendedName>
</protein>
<keyword evidence="3 6" id="KW-0862">Zinc</keyword>
<proteinExistence type="inferred from homology"/>
<dbReference type="GO" id="GO:0000978">
    <property type="term" value="F:RNA polymerase II cis-regulatory region sequence-specific DNA binding"/>
    <property type="evidence" value="ECO:0007669"/>
    <property type="project" value="TreeGrafter"/>
</dbReference>
<dbReference type="Ensembl" id="ENSAMXT00000049337.1">
    <property type="protein sequence ID" value="ENSAMXP00000048084.1"/>
    <property type="gene ID" value="ENSAMXG00000042418.1"/>
</dbReference>
<reference evidence="10" key="1">
    <citation type="submission" date="2013-03" db="EMBL/GenBank/DDBJ databases">
        <authorList>
            <person name="Jeffery W."/>
            <person name="Warren W."/>
            <person name="Wilson R.K."/>
        </authorList>
    </citation>
    <scope>NUCLEOTIDE SEQUENCE</scope>
    <source>
        <strain evidence="10">female</strain>
    </source>
</reference>
<evidence type="ECO:0000256" key="2">
    <source>
        <dbReference type="ARBA" id="ARBA00022723"/>
    </source>
</evidence>
<keyword evidence="2 6" id="KW-0479">Metal-binding</keyword>
<organism evidence="9 10">
    <name type="scientific">Astyanax mexicanus</name>
    <name type="common">Blind cave fish</name>
    <name type="synonym">Astyanax fasciatus mexicanus</name>
    <dbReference type="NCBI Taxonomy" id="7994"/>
    <lineage>
        <taxon>Eukaryota</taxon>
        <taxon>Metazoa</taxon>
        <taxon>Chordata</taxon>
        <taxon>Craniata</taxon>
        <taxon>Vertebrata</taxon>
        <taxon>Euteleostomi</taxon>
        <taxon>Actinopterygii</taxon>
        <taxon>Neopterygii</taxon>
        <taxon>Teleostei</taxon>
        <taxon>Ostariophysi</taxon>
        <taxon>Characiformes</taxon>
        <taxon>Characoidei</taxon>
        <taxon>Acestrorhamphidae</taxon>
        <taxon>Acestrorhamphinae</taxon>
        <taxon>Astyanax</taxon>
    </lineage>
</organism>
<reference evidence="9" key="4">
    <citation type="submission" date="2025-09" db="UniProtKB">
        <authorList>
            <consortium name="Ensembl"/>
        </authorList>
    </citation>
    <scope>IDENTIFICATION</scope>
</reference>
<dbReference type="InterPro" id="IPR026607">
    <property type="entry name" value="DMRT"/>
</dbReference>
<evidence type="ECO:0000259" key="8">
    <source>
        <dbReference type="PROSITE" id="PS50809"/>
    </source>
</evidence>
<feature type="region of interest" description="Disordered" evidence="7">
    <location>
        <begin position="59"/>
        <end position="107"/>
    </location>
</feature>
<evidence type="ECO:0000256" key="5">
    <source>
        <dbReference type="ARBA" id="ARBA00023242"/>
    </source>
</evidence>
<dbReference type="GO" id="GO:0000981">
    <property type="term" value="F:DNA-binding transcription factor activity, RNA polymerase II-specific"/>
    <property type="evidence" value="ECO:0007669"/>
    <property type="project" value="TreeGrafter"/>
</dbReference>
<evidence type="ECO:0000256" key="7">
    <source>
        <dbReference type="SAM" id="MobiDB-lite"/>
    </source>
</evidence>
<dbReference type="GO" id="GO:0005634">
    <property type="term" value="C:nucleus"/>
    <property type="evidence" value="ECO:0007669"/>
    <property type="project" value="UniProtKB-SubCell"/>
</dbReference>
<dbReference type="Proteomes" id="UP000018467">
    <property type="component" value="Unassembled WGS sequence"/>
</dbReference>
<dbReference type="PANTHER" id="PTHR12322">
    <property type="entry name" value="DOUBLESEX AND MAB-3 RELATED TRANSCRIPTION FACTOR DMRT"/>
    <property type="match status" value="1"/>
</dbReference>
<dbReference type="InterPro" id="IPR001275">
    <property type="entry name" value="DM_DNA-bd"/>
</dbReference>
<name>A0A3B1K373_ASTMX</name>
<evidence type="ECO:0000256" key="4">
    <source>
        <dbReference type="ARBA" id="ARBA00023125"/>
    </source>
</evidence>
<reference evidence="9" key="3">
    <citation type="submission" date="2025-08" db="UniProtKB">
        <authorList>
            <consortium name="Ensembl"/>
        </authorList>
    </citation>
    <scope>IDENTIFICATION</scope>
</reference>
<feature type="compositionally biased region" description="Low complexity" evidence="7">
    <location>
        <begin position="62"/>
        <end position="71"/>
    </location>
</feature>
<dbReference type="GO" id="GO:0046872">
    <property type="term" value="F:metal ion binding"/>
    <property type="evidence" value="ECO:0007669"/>
    <property type="project" value="UniProtKB-KW"/>
</dbReference>